<dbReference type="Proteomes" id="UP000318313">
    <property type="component" value="Chromosome"/>
</dbReference>
<dbReference type="AlphaFoldDB" id="A0A518IG22"/>
<protein>
    <recommendedName>
        <fullName evidence="4">DUF3124 domain-containing protein</fullName>
    </recommendedName>
</protein>
<dbReference type="RefSeq" id="WP_145311409.1">
    <property type="nucleotide sequence ID" value="NZ_CP037452.1"/>
</dbReference>
<evidence type="ECO:0000313" key="2">
    <source>
        <dbReference type="EMBL" id="QDV52034.1"/>
    </source>
</evidence>
<sequence length="212" mass="24140">MQQNKSEYPNWFLWFCENWIGLFFLLCVISLIMISAVVYLDNRFTTIEDRIRYVPPRSYTPPDLSLYPAGKIDREKFSRRRSMYVPSYSHIYYHGGSPLLLETTLSIRNIDSDQPIYLDSVEYFDTDGKLVESYLDRTLKLEPLQTIDFLVEERDSSGGAGANFLVSWTSEEAADKPLMETVMVGASGSRAIAFSRSGVEMTPVKKTAAGKP</sequence>
<dbReference type="EMBL" id="CP037452">
    <property type="protein sequence ID" value="QDV52034.1"/>
    <property type="molecule type" value="Genomic_DNA"/>
</dbReference>
<dbReference type="Pfam" id="PF11322">
    <property type="entry name" value="DUF3124"/>
    <property type="match status" value="1"/>
</dbReference>
<evidence type="ECO:0008006" key="4">
    <source>
        <dbReference type="Google" id="ProtNLM"/>
    </source>
</evidence>
<evidence type="ECO:0000313" key="3">
    <source>
        <dbReference type="Proteomes" id="UP000318313"/>
    </source>
</evidence>
<dbReference type="InterPro" id="IPR021471">
    <property type="entry name" value="DUF3124"/>
</dbReference>
<name>A0A518IG22_9PLAN</name>
<reference evidence="2 3" key="1">
    <citation type="submission" date="2019-03" db="EMBL/GenBank/DDBJ databases">
        <title>Deep-cultivation of Planctomycetes and their phenomic and genomic characterization uncovers novel biology.</title>
        <authorList>
            <person name="Wiegand S."/>
            <person name="Jogler M."/>
            <person name="Boedeker C."/>
            <person name="Pinto D."/>
            <person name="Vollmers J."/>
            <person name="Rivas-Marin E."/>
            <person name="Kohn T."/>
            <person name="Peeters S.H."/>
            <person name="Heuer A."/>
            <person name="Rast P."/>
            <person name="Oberbeckmann S."/>
            <person name="Bunk B."/>
            <person name="Jeske O."/>
            <person name="Meyerdierks A."/>
            <person name="Storesund J.E."/>
            <person name="Kallscheuer N."/>
            <person name="Luecker S."/>
            <person name="Lage O.M."/>
            <person name="Pohl T."/>
            <person name="Merkel B.J."/>
            <person name="Hornburger P."/>
            <person name="Mueller R.-W."/>
            <person name="Bruemmer F."/>
            <person name="Labrenz M."/>
            <person name="Spormann A.M."/>
            <person name="Op den Camp H."/>
            <person name="Overmann J."/>
            <person name="Amann R."/>
            <person name="Jetten M.S.M."/>
            <person name="Mascher T."/>
            <person name="Medema M.H."/>
            <person name="Devos D.P."/>
            <person name="Kaster A.-K."/>
            <person name="Ovreas L."/>
            <person name="Rohde M."/>
            <person name="Galperin M.Y."/>
            <person name="Jogler C."/>
        </authorList>
    </citation>
    <scope>NUCLEOTIDE SEQUENCE [LARGE SCALE GENOMIC DNA]</scope>
    <source>
        <strain evidence="2 3">Enr17</strain>
    </source>
</reference>
<dbReference type="OrthoDB" id="283474at2"/>
<keyword evidence="1" id="KW-1133">Transmembrane helix</keyword>
<dbReference type="KEGG" id="gfm:Enr17x_40930"/>
<evidence type="ECO:0000256" key="1">
    <source>
        <dbReference type="SAM" id="Phobius"/>
    </source>
</evidence>
<organism evidence="2 3">
    <name type="scientific">Gimesia fumaroli</name>
    <dbReference type="NCBI Taxonomy" id="2527976"/>
    <lineage>
        <taxon>Bacteria</taxon>
        <taxon>Pseudomonadati</taxon>
        <taxon>Planctomycetota</taxon>
        <taxon>Planctomycetia</taxon>
        <taxon>Planctomycetales</taxon>
        <taxon>Planctomycetaceae</taxon>
        <taxon>Gimesia</taxon>
    </lineage>
</organism>
<keyword evidence="3" id="KW-1185">Reference proteome</keyword>
<gene>
    <name evidence="2" type="ORF">Enr17x_40930</name>
</gene>
<keyword evidence="1" id="KW-0812">Transmembrane</keyword>
<feature type="transmembrane region" description="Helical" evidence="1">
    <location>
        <begin position="20"/>
        <end position="40"/>
    </location>
</feature>
<keyword evidence="1" id="KW-0472">Membrane</keyword>
<proteinExistence type="predicted"/>
<accession>A0A518IG22</accession>